<dbReference type="AlphaFoldDB" id="F4KQE1"/>
<organism evidence="1 2">
    <name type="scientific">Haliscomenobacter hydrossis (strain ATCC 27775 / DSM 1100 / LMG 10767 / O)</name>
    <dbReference type="NCBI Taxonomy" id="760192"/>
    <lineage>
        <taxon>Bacteria</taxon>
        <taxon>Pseudomonadati</taxon>
        <taxon>Bacteroidota</taxon>
        <taxon>Saprospiria</taxon>
        <taxon>Saprospirales</taxon>
        <taxon>Haliscomenobacteraceae</taxon>
        <taxon>Haliscomenobacter</taxon>
    </lineage>
</organism>
<dbReference type="KEGG" id="hhy:Halhy_1068"/>
<protein>
    <submittedName>
        <fullName evidence="1">Uncharacterized protein</fullName>
    </submittedName>
</protein>
<gene>
    <name evidence="1" type="ordered locus">Halhy_1068</name>
</gene>
<name>F4KQE1_HALH1</name>
<dbReference type="HOGENOM" id="CLU_3310664_0_0_10"/>
<sequence length="39" mass="4525">MRLEGNELTFSHGDLRYLCAPQVPLKNSAKLRVYSFTLR</sequence>
<dbReference type="Proteomes" id="UP000008461">
    <property type="component" value="Chromosome"/>
</dbReference>
<proteinExistence type="predicted"/>
<accession>F4KQE1</accession>
<evidence type="ECO:0000313" key="1">
    <source>
        <dbReference type="EMBL" id="AEE48967.1"/>
    </source>
</evidence>
<evidence type="ECO:0000313" key="2">
    <source>
        <dbReference type="Proteomes" id="UP000008461"/>
    </source>
</evidence>
<reference key="2">
    <citation type="submission" date="2011-04" db="EMBL/GenBank/DDBJ databases">
        <title>Complete sequence of chromosome of Haliscomenobacter hydrossis DSM 1100.</title>
        <authorList>
            <consortium name="US DOE Joint Genome Institute (JGI-PGF)"/>
            <person name="Lucas S."/>
            <person name="Han J."/>
            <person name="Lapidus A."/>
            <person name="Bruce D."/>
            <person name="Goodwin L."/>
            <person name="Pitluck S."/>
            <person name="Peters L."/>
            <person name="Kyrpides N."/>
            <person name="Mavromatis K."/>
            <person name="Ivanova N."/>
            <person name="Ovchinnikova G."/>
            <person name="Pagani I."/>
            <person name="Daligault H."/>
            <person name="Detter J.C."/>
            <person name="Han C."/>
            <person name="Land M."/>
            <person name="Hauser L."/>
            <person name="Markowitz V."/>
            <person name="Cheng J.-F."/>
            <person name="Hugenholtz P."/>
            <person name="Woyke T."/>
            <person name="Wu D."/>
            <person name="Verbarg S."/>
            <person name="Frueling A."/>
            <person name="Brambilla E."/>
            <person name="Klenk H.-P."/>
            <person name="Eisen J.A."/>
        </authorList>
    </citation>
    <scope>NUCLEOTIDE SEQUENCE</scope>
    <source>
        <strain>DSM 1100</strain>
    </source>
</reference>
<dbReference type="STRING" id="760192.Halhy_1068"/>
<reference evidence="1 2" key="1">
    <citation type="journal article" date="2011" name="Stand. Genomic Sci.">
        <title>Complete genome sequence of Haliscomenobacter hydrossis type strain (O).</title>
        <authorList>
            <consortium name="US DOE Joint Genome Institute (JGI-PGF)"/>
            <person name="Daligault H."/>
            <person name="Lapidus A."/>
            <person name="Zeytun A."/>
            <person name="Nolan M."/>
            <person name="Lucas S."/>
            <person name="Del Rio T.G."/>
            <person name="Tice H."/>
            <person name="Cheng J.F."/>
            <person name="Tapia R."/>
            <person name="Han C."/>
            <person name="Goodwin L."/>
            <person name="Pitluck S."/>
            <person name="Liolios K."/>
            <person name="Pagani I."/>
            <person name="Ivanova N."/>
            <person name="Huntemann M."/>
            <person name="Mavromatis K."/>
            <person name="Mikhailova N."/>
            <person name="Pati A."/>
            <person name="Chen A."/>
            <person name="Palaniappan K."/>
            <person name="Land M."/>
            <person name="Hauser L."/>
            <person name="Brambilla E.M."/>
            <person name="Rohde M."/>
            <person name="Verbarg S."/>
            <person name="Goker M."/>
            <person name="Bristow J."/>
            <person name="Eisen J.A."/>
            <person name="Markowitz V."/>
            <person name="Hugenholtz P."/>
            <person name="Kyrpides N.C."/>
            <person name="Klenk H.P."/>
            <person name="Woyke T."/>
        </authorList>
    </citation>
    <scope>NUCLEOTIDE SEQUENCE [LARGE SCALE GENOMIC DNA]</scope>
    <source>
        <strain evidence="2">ATCC 27775 / DSM 1100 / LMG 10767 / O</strain>
    </source>
</reference>
<keyword evidence="2" id="KW-1185">Reference proteome</keyword>
<dbReference type="EMBL" id="CP002691">
    <property type="protein sequence ID" value="AEE48967.1"/>
    <property type="molecule type" value="Genomic_DNA"/>
</dbReference>